<evidence type="ECO:0000259" key="3">
    <source>
        <dbReference type="Pfam" id="PF00857"/>
    </source>
</evidence>
<evidence type="ECO:0000256" key="2">
    <source>
        <dbReference type="ARBA" id="ARBA00022801"/>
    </source>
</evidence>
<dbReference type="InterPro" id="IPR000868">
    <property type="entry name" value="Isochorismatase-like_dom"/>
</dbReference>
<dbReference type="InterPro" id="IPR050272">
    <property type="entry name" value="Isochorismatase-like_hydrls"/>
</dbReference>
<keyword evidence="2 4" id="KW-0378">Hydrolase</keyword>
<dbReference type="EMBL" id="DXBR01000035">
    <property type="protein sequence ID" value="HIZ38848.1"/>
    <property type="molecule type" value="Genomic_DNA"/>
</dbReference>
<dbReference type="GO" id="GO:0016787">
    <property type="term" value="F:hydrolase activity"/>
    <property type="evidence" value="ECO:0007669"/>
    <property type="project" value="UniProtKB-KW"/>
</dbReference>
<organism evidence="4 5">
    <name type="scientific">Candidatus Anaerobutyricum stercoris</name>
    <dbReference type="NCBI Taxonomy" id="2838457"/>
    <lineage>
        <taxon>Bacteria</taxon>
        <taxon>Bacillati</taxon>
        <taxon>Bacillota</taxon>
        <taxon>Clostridia</taxon>
        <taxon>Lachnospirales</taxon>
        <taxon>Lachnospiraceae</taxon>
        <taxon>Anaerobutyricum</taxon>
    </lineage>
</organism>
<sequence length="178" mass="19442">MKGNVLIVIDMQKDFVDGALGTAEAQAILPAVEEKVKNWPGTVIFTKDTHEEDYLSTQEGGLLPVEHCIRGSEGWQLAGCLEQLRQEHEWPVYEKPAFGSMELMEAVRKMHSEQPLESIECIGLCTDICVVSNALLLKAALPEVPVYVDASCCAGTTPENHQAALTTMACCQVLPVDN</sequence>
<dbReference type="Pfam" id="PF00857">
    <property type="entry name" value="Isochorismatase"/>
    <property type="match status" value="1"/>
</dbReference>
<reference evidence="4" key="2">
    <citation type="submission" date="2021-04" db="EMBL/GenBank/DDBJ databases">
        <authorList>
            <person name="Gilroy R."/>
        </authorList>
    </citation>
    <scope>NUCLEOTIDE SEQUENCE</scope>
    <source>
        <strain evidence="4">CHK179-28034</strain>
    </source>
</reference>
<name>A0A9D2EJG5_9FIRM</name>
<dbReference type="Gene3D" id="3.40.50.850">
    <property type="entry name" value="Isochorismatase-like"/>
    <property type="match status" value="1"/>
</dbReference>
<accession>A0A9D2EJG5</accession>
<comment type="similarity">
    <text evidence="1">Belongs to the isochorismatase family.</text>
</comment>
<comment type="caution">
    <text evidence="4">The sequence shown here is derived from an EMBL/GenBank/DDBJ whole genome shotgun (WGS) entry which is preliminary data.</text>
</comment>
<dbReference type="CDD" id="cd00431">
    <property type="entry name" value="cysteine_hydrolases"/>
    <property type="match status" value="1"/>
</dbReference>
<reference evidence="4" key="1">
    <citation type="journal article" date="2021" name="PeerJ">
        <title>Extensive microbial diversity within the chicken gut microbiome revealed by metagenomics and culture.</title>
        <authorList>
            <person name="Gilroy R."/>
            <person name="Ravi A."/>
            <person name="Getino M."/>
            <person name="Pursley I."/>
            <person name="Horton D.L."/>
            <person name="Alikhan N.F."/>
            <person name="Baker D."/>
            <person name="Gharbi K."/>
            <person name="Hall N."/>
            <person name="Watson M."/>
            <person name="Adriaenssens E.M."/>
            <person name="Foster-Nyarko E."/>
            <person name="Jarju S."/>
            <person name="Secka A."/>
            <person name="Antonio M."/>
            <person name="Oren A."/>
            <person name="Chaudhuri R.R."/>
            <person name="La Ragione R."/>
            <person name="Hildebrand F."/>
            <person name="Pallen M.J."/>
        </authorList>
    </citation>
    <scope>NUCLEOTIDE SEQUENCE</scope>
    <source>
        <strain evidence="4">CHK179-28034</strain>
    </source>
</reference>
<feature type="domain" description="Isochorismatase-like" evidence="3">
    <location>
        <begin position="5"/>
        <end position="170"/>
    </location>
</feature>
<dbReference type="AlphaFoldDB" id="A0A9D2EJG5"/>
<dbReference type="Proteomes" id="UP000824049">
    <property type="component" value="Unassembled WGS sequence"/>
</dbReference>
<protein>
    <submittedName>
        <fullName evidence="4">Cysteine hydrolase</fullName>
    </submittedName>
</protein>
<evidence type="ECO:0000313" key="5">
    <source>
        <dbReference type="Proteomes" id="UP000824049"/>
    </source>
</evidence>
<dbReference type="PANTHER" id="PTHR43540:SF6">
    <property type="entry name" value="ISOCHORISMATASE-LIKE DOMAIN-CONTAINING PROTEIN"/>
    <property type="match status" value="1"/>
</dbReference>
<evidence type="ECO:0000313" key="4">
    <source>
        <dbReference type="EMBL" id="HIZ38848.1"/>
    </source>
</evidence>
<gene>
    <name evidence="4" type="ORF">H9968_02830</name>
</gene>
<dbReference type="PANTHER" id="PTHR43540">
    <property type="entry name" value="PEROXYUREIDOACRYLATE/UREIDOACRYLATE AMIDOHYDROLASE-RELATED"/>
    <property type="match status" value="1"/>
</dbReference>
<dbReference type="SUPFAM" id="SSF52499">
    <property type="entry name" value="Isochorismatase-like hydrolases"/>
    <property type="match status" value="1"/>
</dbReference>
<proteinExistence type="inferred from homology"/>
<evidence type="ECO:0000256" key="1">
    <source>
        <dbReference type="ARBA" id="ARBA00006336"/>
    </source>
</evidence>
<dbReference type="InterPro" id="IPR036380">
    <property type="entry name" value="Isochorismatase-like_sf"/>
</dbReference>